<proteinExistence type="predicted"/>
<dbReference type="InterPro" id="IPR053772">
    <property type="entry name" value="At1g61320/At1g61330-like"/>
</dbReference>
<dbReference type="AlphaFoldDB" id="A0A4U6VET8"/>
<feature type="domain" description="At1g61320/AtMIF1 LRR" evidence="1">
    <location>
        <begin position="149"/>
        <end position="236"/>
    </location>
</feature>
<organism evidence="2 3">
    <name type="scientific">Setaria viridis</name>
    <name type="common">Green bristlegrass</name>
    <name type="synonym">Setaria italica subsp. viridis</name>
    <dbReference type="NCBI Taxonomy" id="4556"/>
    <lineage>
        <taxon>Eukaryota</taxon>
        <taxon>Viridiplantae</taxon>
        <taxon>Streptophyta</taxon>
        <taxon>Embryophyta</taxon>
        <taxon>Tracheophyta</taxon>
        <taxon>Spermatophyta</taxon>
        <taxon>Magnoliopsida</taxon>
        <taxon>Liliopsida</taxon>
        <taxon>Poales</taxon>
        <taxon>Poaceae</taxon>
        <taxon>PACMAD clade</taxon>
        <taxon>Panicoideae</taxon>
        <taxon>Panicodae</taxon>
        <taxon>Paniceae</taxon>
        <taxon>Cenchrinae</taxon>
        <taxon>Setaria</taxon>
    </lineage>
</organism>
<reference evidence="2" key="1">
    <citation type="submission" date="2019-03" db="EMBL/GenBank/DDBJ databases">
        <title>WGS assembly of Setaria viridis.</title>
        <authorList>
            <person name="Huang P."/>
            <person name="Jenkins J."/>
            <person name="Grimwood J."/>
            <person name="Barry K."/>
            <person name="Healey A."/>
            <person name="Mamidi S."/>
            <person name="Sreedasyam A."/>
            <person name="Shu S."/>
            <person name="Feldman M."/>
            <person name="Wu J."/>
            <person name="Yu Y."/>
            <person name="Chen C."/>
            <person name="Johnson J."/>
            <person name="Rokhsar D."/>
            <person name="Baxter I."/>
            <person name="Schmutz J."/>
            <person name="Brutnell T."/>
            <person name="Kellogg E."/>
        </authorList>
    </citation>
    <scope>NUCLEOTIDE SEQUENCE [LARGE SCALE GENOMIC DNA]</scope>
</reference>
<accession>A0A4U6VET8</accession>
<keyword evidence="3" id="KW-1185">Reference proteome</keyword>
<dbReference type="EMBL" id="CM016554">
    <property type="protein sequence ID" value="TKW25779.1"/>
    <property type="molecule type" value="Genomic_DNA"/>
</dbReference>
<evidence type="ECO:0000259" key="1">
    <source>
        <dbReference type="Pfam" id="PF23622"/>
    </source>
</evidence>
<dbReference type="InterPro" id="IPR036047">
    <property type="entry name" value="F-box-like_dom_sf"/>
</dbReference>
<evidence type="ECO:0000313" key="2">
    <source>
        <dbReference type="EMBL" id="TKW25779.1"/>
    </source>
</evidence>
<dbReference type="Gramene" id="TKW25779">
    <property type="protein sequence ID" value="TKW25779"/>
    <property type="gene ID" value="SEVIR_3G141400v2"/>
</dbReference>
<dbReference type="Proteomes" id="UP000298652">
    <property type="component" value="Chromosome 3"/>
</dbReference>
<name>A0A4U6VET8_SETVI</name>
<protein>
    <recommendedName>
        <fullName evidence="1">At1g61320/AtMIF1 LRR domain-containing protein</fullName>
    </recommendedName>
</protein>
<sequence>MSRFEENKIYWWISQGYSSLANSGFRWRWISRRTMGLLVRRRCKIQARNGSITSRDNLSGSPCQQDDTTQIGETNGYSWPYFPKDIWRLIHSLMPLRDAARTAWVCRGFLYSWRSFPNITFSNQTLGLTENARGKDEIARDFTRKVDRIMKNHLGTGVKTLKLLGAPNYNRRYHRFLDSWLEKAITPGIEELNLALAEHFVAKKYKFPCSILSSGNGDSIRHLSLDDCAFRPTVGFWLFEKPGETRHVLCVY</sequence>
<dbReference type="PANTHER" id="PTHR34145:SF71">
    <property type="entry name" value="F-BOX DOMAIN-CONTAINING PROTEIN"/>
    <property type="match status" value="1"/>
</dbReference>
<evidence type="ECO:0000313" key="3">
    <source>
        <dbReference type="Proteomes" id="UP000298652"/>
    </source>
</evidence>
<dbReference type="PANTHER" id="PTHR34145">
    <property type="entry name" value="OS02G0105600 PROTEIN"/>
    <property type="match status" value="1"/>
</dbReference>
<dbReference type="SUPFAM" id="SSF81383">
    <property type="entry name" value="F-box domain"/>
    <property type="match status" value="1"/>
</dbReference>
<gene>
    <name evidence="2" type="ORF">SEVIR_3G141400v2</name>
</gene>
<dbReference type="Pfam" id="PF23622">
    <property type="entry name" value="LRR_At1g61320_AtMIF1"/>
    <property type="match status" value="1"/>
</dbReference>
<dbReference type="InterPro" id="IPR055357">
    <property type="entry name" value="LRR_At1g61320_AtMIF1"/>
</dbReference>